<feature type="disulfide bond" evidence="3">
    <location>
        <begin position="189"/>
        <end position="245"/>
    </location>
</feature>
<protein>
    <submittedName>
        <fullName evidence="7">Uncharacterized protein LOC110982155</fullName>
    </submittedName>
</protein>
<dbReference type="OMA" id="DPRRYCF"/>
<keyword evidence="3" id="KW-1015">Disulfide bond</keyword>
<dbReference type="PANTHER" id="PTHR11844">
    <property type="entry name" value="METALLOPROTEASE INHIBITOR"/>
    <property type="match status" value="1"/>
</dbReference>
<dbReference type="OrthoDB" id="6041373at2759"/>
<evidence type="ECO:0000256" key="5">
    <source>
        <dbReference type="SAM" id="SignalP"/>
    </source>
</evidence>
<evidence type="ECO:0000256" key="2">
    <source>
        <dbReference type="ARBA" id="ARBA00022525"/>
    </source>
</evidence>
<dbReference type="SMART" id="SM00206">
    <property type="entry name" value="NTR"/>
    <property type="match status" value="1"/>
</dbReference>
<evidence type="ECO:0000256" key="4">
    <source>
        <dbReference type="SAM" id="MobiDB-lite"/>
    </source>
</evidence>
<dbReference type="SUPFAM" id="SSF50242">
    <property type="entry name" value="TIMP-like"/>
    <property type="match status" value="1"/>
</dbReference>
<accession>A0A8B7YS24</accession>
<sequence>MLHQTLSLALALSFWLLLASTVHISEESFFFVQKHPQEHFCEADFVLVGKVLSKTTSSLSLENYHRVNELLELRPPPNETIVLSVYVKRVFKGHAFAKEGNTVVLVTSRIKTDLEVVKRRSYIFTGFVHLANVPNDYGHCSSLLETGRHVFVENHLNFMWGCSWFQHRSLLTIKQKQGLLGMYARSCDCKIVKCHGRRNDPRRYCFGDVKRALFGDGCVLHHENQFQVVRLMTCSRHCGGRDDACRWVTCPLTRNQRPQGQTPTDGSSIEPVSTTSSPNATVGNLS</sequence>
<feature type="chain" id="PRO_5034646447" evidence="5">
    <location>
        <begin position="22"/>
        <end position="286"/>
    </location>
</feature>
<dbReference type="Pfam" id="PF00965">
    <property type="entry name" value="TIMP"/>
    <property type="match status" value="1"/>
</dbReference>
<reference evidence="7" key="1">
    <citation type="submission" date="2025-08" db="UniProtKB">
        <authorList>
            <consortium name="RefSeq"/>
        </authorList>
    </citation>
    <scope>IDENTIFICATION</scope>
</reference>
<dbReference type="GO" id="GO:0005615">
    <property type="term" value="C:extracellular space"/>
    <property type="evidence" value="ECO:0007669"/>
    <property type="project" value="TreeGrafter"/>
</dbReference>
<comment type="subcellular location">
    <subcellularLocation>
        <location evidence="1">Secreted</location>
    </subcellularLocation>
</comment>
<organism evidence="6 7">
    <name type="scientific">Acanthaster planci</name>
    <name type="common">Crown-of-thorns starfish</name>
    <dbReference type="NCBI Taxonomy" id="133434"/>
    <lineage>
        <taxon>Eukaryota</taxon>
        <taxon>Metazoa</taxon>
        <taxon>Echinodermata</taxon>
        <taxon>Eleutherozoa</taxon>
        <taxon>Asterozoa</taxon>
        <taxon>Asteroidea</taxon>
        <taxon>Valvatacea</taxon>
        <taxon>Valvatida</taxon>
        <taxon>Acanthasteridae</taxon>
        <taxon>Acanthaster</taxon>
    </lineage>
</organism>
<proteinExistence type="predicted"/>
<evidence type="ECO:0000313" key="6">
    <source>
        <dbReference type="Proteomes" id="UP000694845"/>
    </source>
</evidence>
<keyword evidence="2" id="KW-0964">Secreted</keyword>
<dbReference type="GeneID" id="110982155"/>
<dbReference type="RefSeq" id="XP_022096083.1">
    <property type="nucleotide sequence ID" value="XM_022240391.1"/>
</dbReference>
<name>A0A8B7YS24_ACAPL</name>
<dbReference type="PANTHER" id="PTHR11844:SF33">
    <property type="entry name" value="TISSUE INHIBITOR OF METALLOPROTEINASE"/>
    <property type="match status" value="1"/>
</dbReference>
<gene>
    <name evidence="7" type="primary">LOC110982155</name>
</gene>
<dbReference type="Proteomes" id="UP000694845">
    <property type="component" value="Unplaced"/>
</dbReference>
<dbReference type="InterPro" id="IPR008993">
    <property type="entry name" value="TIMP-like_OB-fold"/>
</dbReference>
<dbReference type="Gene3D" id="2.40.50.120">
    <property type="match status" value="1"/>
</dbReference>
<evidence type="ECO:0000256" key="1">
    <source>
        <dbReference type="ARBA" id="ARBA00004613"/>
    </source>
</evidence>
<dbReference type="GO" id="GO:0002020">
    <property type="term" value="F:protease binding"/>
    <property type="evidence" value="ECO:0007669"/>
    <property type="project" value="TreeGrafter"/>
</dbReference>
<feature type="signal peptide" evidence="5">
    <location>
        <begin position="1"/>
        <end position="21"/>
    </location>
</feature>
<dbReference type="GO" id="GO:0051045">
    <property type="term" value="P:negative regulation of membrane protein ectodomain proteolysis"/>
    <property type="evidence" value="ECO:0007669"/>
    <property type="project" value="TreeGrafter"/>
</dbReference>
<dbReference type="GO" id="GO:0008191">
    <property type="term" value="F:metalloendopeptidase inhibitor activity"/>
    <property type="evidence" value="ECO:0007669"/>
    <property type="project" value="InterPro"/>
</dbReference>
<evidence type="ECO:0000256" key="3">
    <source>
        <dbReference type="PIRSR" id="PIRSR601820-3"/>
    </source>
</evidence>
<dbReference type="KEGG" id="aplc:110982155"/>
<feature type="disulfide bond" evidence="3">
    <location>
        <begin position="41"/>
        <end position="187"/>
    </location>
</feature>
<feature type="region of interest" description="Disordered" evidence="4">
    <location>
        <begin position="256"/>
        <end position="286"/>
    </location>
</feature>
<feature type="disulfide bond" evidence="3">
    <location>
        <begin position="194"/>
        <end position="205"/>
    </location>
</feature>
<evidence type="ECO:0000313" key="7">
    <source>
        <dbReference type="RefSeq" id="XP_022096083.1"/>
    </source>
</evidence>
<keyword evidence="5" id="KW-0732">Signal</keyword>
<dbReference type="AlphaFoldDB" id="A0A8B7YS24"/>
<keyword evidence="6" id="KW-1185">Reference proteome</keyword>
<dbReference type="InterPro" id="IPR001820">
    <property type="entry name" value="TIMP"/>
</dbReference>
<dbReference type="GO" id="GO:0031012">
    <property type="term" value="C:extracellular matrix"/>
    <property type="evidence" value="ECO:0007669"/>
    <property type="project" value="TreeGrafter"/>
</dbReference>